<keyword evidence="2" id="KW-1133">Transmembrane helix</keyword>
<protein>
    <submittedName>
        <fullName evidence="3">Uncharacterized protein</fullName>
    </submittedName>
</protein>
<evidence type="ECO:0000313" key="3">
    <source>
        <dbReference type="EMBL" id="MBK7954527.1"/>
    </source>
</evidence>
<gene>
    <name evidence="3" type="ORF">IPK02_11530</name>
</gene>
<dbReference type="EMBL" id="JADJOT010000009">
    <property type="protein sequence ID" value="MBK7954527.1"/>
    <property type="molecule type" value="Genomic_DNA"/>
</dbReference>
<feature type="transmembrane region" description="Helical" evidence="2">
    <location>
        <begin position="78"/>
        <end position="97"/>
    </location>
</feature>
<feature type="compositionally biased region" description="Polar residues" evidence="1">
    <location>
        <begin position="117"/>
        <end position="129"/>
    </location>
</feature>
<feature type="region of interest" description="Disordered" evidence="1">
    <location>
        <begin position="117"/>
        <end position="145"/>
    </location>
</feature>
<organism evidence="3 4">
    <name type="scientific">Candidatus Accumulibacter affinis</name>
    <dbReference type="NCBI Taxonomy" id="2954384"/>
    <lineage>
        <taxon>Bacteria</taxon>
        <taxon>Pseudomonadati</taxon>
        <taxon>Pseudomonadota</taxon>
        <taxon>Betaproteobacteria</taxon>
        <taxon>Candidatus Accumulibacter</taxon>
    </lineage>
</organism>
<comment type="caution">
    <text evidence="3">The sequence shown here is derived from an EMBL/GenBank/DDBJ whole genome shotgun (WGS) entry which is preliminary data.</text>
</comment>
<keyword evidence="2" id="KW-0812">Transmembrane</keyword>
<name>A0A935TBV9_9PROT</name>
<dbReference type="AlphaFoldDB" id="A0A935TBV9"/>
<proteinExistence type="predicted"/>
<keyword evidence="2" id="KW-0472">Membrane</keyword>
<sequence>MPKPEEIKLCKERYANHSDAQLIAEKHQWVEHSEMHIAAVQLLHERQQEAQSEATELSRQQHLESLSHSSRLHGKTQFVAWLAVLASVVGIFVPLWLARSSSTNSPLSTPLVQQAPTALPAASSNSVPQVATPPLAKQPAALLKP</sequence>
<evidence type="ECO:0000256" key="2">
    <source>
        <dbReference type="SAM" id="Phobius"/>
    </source>
</evidence>
<dbReference type="Proteomes" id="UP000706151">
    <property type="component" value="Unassembled WGS sequence"/>
</dbReference>
<evidence type="ECO:0000313" key="4">
    <source>
        <dbReference type="Proteomes" id="UP000706151"/>
    </source>
</evidence>
<evidence type="ECO:0000256" key="1">
    <source>
        <dbReference type="SAM" id="MobiDB-lite"/>
    </source>
</evidence>
<reference evidence="3 4" key="1">
    <citation type="submission" date="2020-10" db="EMBL/GenBank/DDBJ databases">
        <title>Connecting structure to function with the recovery of over 1000 high-quality activated sludge metagenome-assembled genomes encoding full-length rRNA genes using long-read sequencing.</title>
        <authorList>
            <person name="Singleton C.M."/>
            <person name="Petriglieri F."/>
            <person name="Kristensen J.M."/>
            <person name="Kirkegaard R.H."/>
            <person name="Michaelsen T.Y."/>
            <person name="Andersen M.H."/>
            <person name="Karst S.M."/>
            <person name="Dueholm M.S."/>
            <person name="Nielsen P.H."/>
            <person name="Albertsen M."/>
        </authorList>
    </citation>
    <scope>NUCLEOTIDE SEQUENCE [LARGE SCALE GENOMIC DNA]</scope>
    <source>
        <strain evidence="3">Fred_18-Q3-R57-64_BAT3C.720</strain>
    </source>
</reference>
<accession>A0A935TBV9</accession>